<dbReference type="Gene3D" id="3.30.300.50">
    <property type="match status" value="2"/>
</dbReference>
<dbReference type="GO" id="GO:0006508">
    <property type="term" value="P:proteolysis"/>
    <property type="evidence" value="ECO:0007669"/>
    <property type="project" value="UniProtKB-KW"/>
</dbReference>
<feature type="disulfide bond" evidence="9">
    <location>
        <begin position="206"/>
        <end position="227"/>
    </location>
</feature>
<comment type="caution">
    <text evidence="11">The sequence shown here is derived from an EMBL/GenBank/DDBJ whole genome shotgun (WGS) entry which is preliminary data.</text>
</comment>
<dbReference type="CDD" id="cd21112">
    <property type="entry name" value="alphaLP-like"/>
    <property type="match status" value="1"/>
</dbReference>
<evidence type="ECO:0000313" key="11">
    <source>
        <dbReference type="EMBL" id="MBB4963923.1"/>
    </source>
</evidence>
<dbReference type="EC" id="3.4.21.-" evidence="11"/>
<proteinExistence type="inferred from homology"/>
<keyword evidence="4 11" id="KW-0378">Hydrolase</keyword>
<evidence type="ECO:0000256" key="4">
    <source>
        <dbReference type="ARBA" id="ARBA00022801"/>
    </source>
</evidence>
<dbReference type="RefSeq" id="WP_184666656.1">
    <property type="nucleotide sequence ID" value="NZ_BAABAI010000025.1"/>
</dbReference>
<dbReference type="AlphaFoldDB" id="A0A7W7SZQ6"/>
<evidence type="ECO:0000259" key="10">
    <source>
        <dbReference type="Pfam" id="PF02983"/>
    </source>
</evidence>
<keyword evidence="7 9" id="KW-1015">Disulfide bond</keyword>
<evidence type="ECO:0000256" key="1">
    <source>
        <dbReference type="ARBA" id="ARBA00007664"/>
    </source>
</evidence>
<dbReference type="InterPro" id="IPR001316">
    <property type="entry name" value="Pept_S1A_streptogrisin"/>
</dbReference>
<keyword evidence="12" id="KW-1185">Reference proteome</keyword>
<protein>
    <submittedName>
        <fullName evidence="11">Streptogrisin C</fullName>
        <ecNumber evidence="11">3.4.21.-</ecNumber>
    </submittedName>
</protein>
<evidence type="ECO:0000256" key="2">
    <source>
        <dbReference type="ARBA" id="ARBA00022670"/>
    </source>
</evidence>
<keyword evidence="6" id="KW-0865">Zymogen</keyword>
<sequence length="402" mass="41602">MIALGFSGNSIASAAPDRSVDLPADVLAAMQRDLGLTAEQANTRAAQQEQADKIDDVLKAKLGASFGGAWFDANLGKLVVGVTDAKQAGAVTAAGGQAKVVKYAEAKLDQIVKGLDTQSGRVAGSSRSTNAKPASAAVKGLVSWSVDPTTNQVVVTALDGNRASKAVTGLKKYGDAVRVEYTADAPRPTVDFLDGGDDLNYPAGGCSAGFNMRNNAGQRFVLTAGHCGSAGQVVRGQGNVVIGVVAAAFFPTWDDALISVTNTGYWIQGPWVDVNPPNGGIITVSGYSNSPVGTAICKSGRTTKLTCGVITAKSQTVTYSGGTTVYDLVRHNACVEPGDSGGSNFRNTAVRTAEGVTSGAQLWWVGGQYRCGQVVGQPNVAWYYPAAISIPYYNAVYGAFLW</sequence>
<comment type="similarity">
    <text evidence="1">Belongs to the peptidase S1 family.</text>
</comment>
<feature type="active site" description="Charge relay system" evidence="8">
    <location>
        <position position="340"/>
    </location>
</feature>
<dbReference type="SUPFAM" id="SSF50494">
    <property type="entry name" value="Trypsin-like serine proteases"/>
    <property type="match status" value="1"/>
</dbReference>
<feature type="domain" description="Peptidase S1A alpha-lytic prodomain" evidence="10">
    <location>
        <begin position="107"/>
        <end position="164"/>
    </location>
</feature>
<keyword evidence="3" id="KW-0732">Signal</keyword>
<evidence type="ECO:0000313" key="12">
    <source>
        <dbReference type="Proteomes" id="UP000542674"/>
    </source>
</evidence>
<keyword evidence="5" id="KW-0720">Serine protease</keyword>
<accession>A0A7W7SZQ6</accession>
<dbReference type="InterPro" id="IPR004236">
    <property type="entry name" value="Pept_S1_alpha_lytic"/>
</dbReference>
<dbReference type="GO" id="GO:0005576">
    <property type="term" value="C:extracellular region"/>
    <property type="evidence" value="ECO:0007669"/>
    <property type="project" value="InterPro"/>
</dbReference>
<organism evidence="11 12">
    <name type="scientific">Saccharothrix violaceirubra</name>
    <dbReference type="NCBI Taxonomy" id="413306"/>
    <lineage>
        <taxon>Bacteria</taxon>
        <taxon>Bacillati</taxon>
        <taxon>Actinomycetota</taxon>
        <taxon>Actinomycetes</taxon>
        <taxon>Pseudonocardiales</taxon>
        <taxon>Pseudonocardiaceae</taxon>
        <taxon>Saccharothrix</taxon>
    </lineage>
</organism>
<dbReference type="Gene3D" id="2.40.10.10">
    <property type="entry name" value="Trypsin-like serine proteases"/>
    <property type="match status" value="2"/>
</dbReference>
<evidence type="ECO:0000256" key="5">
    <source>
        <dbReference type="ARBA" id="ARBA00022825"/>
    </source>
</evidence>
<evidence type="ECO:0000256" key="7">
    <source>
        <dbReference type="ARBA" id="ARBA00023157"/>
    </source>
</evidence>
<dbReference type="InterPro" id="IPR035070">
    <property type="entry name" value="Streptogrisin_prodomain"/>
</dbReference>
<evidence type="ECO:0000256" key="8">
    <source>
        <dbReference type="PIRSR" id="PIRSR001134-1"/>
    </source>
</evidence>
<evidence type="ECO:0000256" key="9">
    <source>
        <dbReference type="PIRSR" id="PIRSR001134-2"/>
    </source>
</evidence>
<feature type="active site" description="Charge relay system" evidence="8">
    <location>
        <position position="226"/>
    </location>
</feature>
<dbReference type="PIRSF" id="PIRSF001134">
    <property type="entry name" value="Streptogrisin"/>
    <property type="match status" value="1"/>
</dbReference>
<dbReference type="EMBL" id="JACHJS010000001">
    <property type="protein sequence ID" value="MBB4963923.1"/>
    <property type="molecule type" value="Genomic_DNA"/>
</dbReference>
<reference evidence="11 12" key="1">
    <citation type="submission" date="2020-08" db="EMBL/GenBank/DDBJ databases">
        <title>Sequencing the genomes of 1000 actinobacteria strains.</title>
        <authorList>
            <person name="Klenk H.-P."/>
        </authorList>
    </citation>
    <scope>NUCLEOTIDE SEQUENCE [LARGE SCALE GENOMIC DNA]</scope>
    <source>
        <strain evidence="11 12">DSM 45084</strain>
    </source>
</reference>
<gene>
    <name evidence="11" type="ORF">F4559_001282</name>
</gene>
<dbReference type="InterPro" id="IPR043504">
    <property type="entry name" value="Peptidase_S1_PA_chymotrypsin"/>
</dbReference>
<keyword evidence="2" id="KW-0645">Protease</keyword>
<dbReference type="InterPro" id="IPR009003">
    <property type="entry name" value="Peptidase_S1_PA"/>
</dbReference>
<dbReference type="Pfam" id="PF02983">
    <property type="entry name" value="Pro_Al_protease"/>
    <property type="match status" value="1"/>
</dbReference>
<feature type="active site" description="Charge relay system" evidence="8">
    <location>
        <position position="254"/>
    </location>
</feature>
<feature type="disulfide bond" evidence="9">
    <location>
        <begin position="297"/>
        <end position="307"/>
    </location>
</feature>
<evidence type="ECO:0000256" key="6">
    <source>
        <dbReference type="ARBA" id="ARBA00023145"/>
    </source>
</evidence>
<dbReference type="GO" id="GO:0004252">
    <property type="term" value="F:serine-type endopeptidase activity"/>
    <property type="evidence" value="ECO:0007669"/>
    <property type="project" value="InterPro"/>
</dbReference>
<dbReference type="PRINTS" id="PR00861">
    <property type="entry name" value="ALYTICPTASE"/>
</dbReference>
<evidence type="ECO:0000256" key="3">
    <source>
        <dbReference type="ARBA" id="ARBA00022729"/>
    </source>
</evidence>
<dbReference type="Proteomes" id="UP000542674">
    <property type="component" value="Unassembled WGS sequence"/>
</dbReference>
<name>A0A7W7SZQ6_9PSEU</name>